<dbReference type="PANTHER" id="PTHR43333">
    <property type="entry name" value="2-HACID_DH_C DOMAIN-CONTAINING PROTEIN"/>
    <property type="match status" value="1"/>
</dbReference>
<dbReference type="SUPFAM" id="SSF52283">
    <property type="entry name" value="Formate/glycerate dehydrogenase catalytic domain-like"/>
    <property type="match status" value="1"/>
</dbReference>
<dbReference type="GO" id="GO:0016616">
    <property type="term" value="F:oxidoreductase activity, acting on the CH-OH group of donors, NAD or NADP as acceptor"/>
    <property type="evidence" value="ECO:0007669"/>
    <property type="project" value="InterPro"/>
</dbReference>
<dbReference type="PANTHER" id="PTHR43333:SF1">
    <property type="entry name" value="D-ISOMER SPECIFIC 2-HYDROXYACID DEHYDROGENASE NAD-BINDING DOMAIN-CONTAINING PROTEIN"/>
    <property type="match status" value="1"/>
</dbReference>
<keyword evidence="8" id="KW-1185">Reference proteome</keyword>
<dbReference type="RefSeq" id="WP_045671025.1">
    <property type="nucleotide sequence ID" value="NZ_CP011058.1"/>
</dbReference>
<dbReference type="EMBL" id="CP011058">
    <property type="protein sequence ID" value="AJY75597.1"/>
    <property type="molecule type" value="Genomic_DNA"/>
</dbReference>
<evidence type="ECO:0000256" key="2">
    <source>
        <dbReference type="ARBA" id="ARBA00023002"/>
    </source>
</evidence>
<keyword evidence="2 4" id="KW-0560">Oxidoreductase</keyword>
<evidence type="ECO:0000313" key="7">
    <source>
        <dbReference type="EMBL" id="AJY75597.1"/>
    </source>
</evidence>
<dbReference type="Gene3D" id="3.40.50.720">
    <property type="entry name" value="NAD(P)-binding Rossmann-like Domain"/>
    <property type="match status" value="2"/>
</dbReference>
<dbReference type="SUPFAM" id="SSF51735">
    <property type="entry name" value="NAD(P)-binding Rossmann-fold domains"/>
    <property type="match status" value="1"/>
</dbReference>
<reference evidence="7 8" key="1">
    <citation type="journal article" date="2015" name="J. Biotechnol.">
        <title>Complete genome sequence of Paenibacillus beijingensis 7188(T) (=DSM 24997(T)), a novel rhizobacterium from jujube garden soil.</title>
        <authorList>
            <person name="Kwak Y."/>
            <person name="Shin J.H."/>
        </authorList>
    </citation>
    <scope>NUCLEOTIDE SEQUENCE [LARGE SCALE GENOMIC DNA]</scope>
    <source>
        <strain evidence="7 8">DSM 24997</strain>
    </source>
</reference>
<dbReference type="AlphaFoldDB" id="A0A0D5NKR4"/>
<dbReference type="GO" id="GO:0051287">
    <property type="term" value="F:NAD binding"/>
    <property type="evidence" value="ECO:0007669"/>
    <property type="project" value="InterPro"/>
</dbReference>
<evidence type="ECO:0000256" key="3">
    <source>
        <dbReference type="ARBA" id="ARBA00023027"/>
    </source>
</evidence>
<dbReference type="HOGENOM" id="CLU_019796_1_0_9"/>
<dbReference type="PATRIC" id="fig|1126833.4.peg.3247"/>
<reference evidence="8" key="2">
    <citation type="submission" date="2015-03" db="EMBL/GenBank/DDBJ databases">
        <title>Genome sequence of Paenibacillus beijingensis strain DSM 24997T.</title>
        <authorList>
            <person name="Kwak Y."/>
            <person name="Shin J.-H."/>
        </authorList>
    </citation>
    <scope>NUCLEOTIDE SEQUENCE [LARGE SCALE GENOMIC DNA]</scope>
    <source>
        <strain evidence="8">DSM 24997</strain>
    </source>
</reference>
<keyword evidence="3" id="KW-0520">NAD</keyword>
<dbReference type="InterPro" id="IPR006139">
    <property type="entry name" value="D-isomer_2_OHA_DH_cat_dom"/>
</dbReference>
<comment type="similarity">
    <text evidence="1 4">Belongs to the D-isomer specific 2-hydroxyacid dehydrogenase family.</text>
</comment>
<protein>
    <submittedName>
        <fullName evidence="7">2-hydroxyacid dehydrogenase</fullName>
    </submittedName>
</protein>
<gene>
    <name evidence="7" type="ORF">VN24_14825</name>
</gene>
<feature type="domain" description="D-isomer specific 2-hydroxyacid dehydrogenase catalytic" evidence="5">
    <location>
        <begin position="30"/>
        <end position="310"/>
    </location>
</feature>
<evidence type="ECO:0000259" key="6">
    <source>
        <dbReference type="Pfam" id="PF02826"/>
    </source>
</evidence>
<dbReference type="Pfam" id="PF00389">
    <property type="entry name" value="2-Hacid_dh"/>
    <property type="match status" value="1"/>
</dbReference>
<evidence type="ECO:0000259" key="5">
    <source>
        <dbReference type="Pfam" id="PF00389"/>
    </source>
</evidence>
<evidence type="ECO:0000313" key="8">
    <source>
        <dbReference type="Proteomes" id="UP000032633"/>
    </source>
</evidence>
<proteinExistence type="inferred from homology"/>
<sequence length="317" mass="35421">MRTLVCMFGLSEEQKEAVRKTVPDWKVVFGRPKELDDALFWEAEVVCGWSPAVEAEGLKPESKLRWLQSYSAGVDKMPLEKLAQKGVLLTTASGIHGVPMSELTIGFMLSFARGLHTAVRNQSKHNWEPQSQYGELKDKTAGIIGAGEIGTELGRLLKAFGMKTLGVRRSDKPAEYMDETFTIDRLNDVLPQCDYVVNILPYTRETEKLFNEERFALMKRSAYFINIGRGPSADTETLVTALREGVIAGAGLDVTDPEPLPKEHPLWEMDNVIITPHIGGNSDRYAERAGEILLENLKAYAATGRPARNVVDYEREY</sequence>
<dbReference type="CDD" id="cd05300">
    <property type="entry name" value="2-Hacid_dh_1"/>
    <property type="match status" value="1"/>
</dbReference>
<organism evidence="7 8">
    <name type="scientific">Paenibacillus beijingensis</name>
    <dbReference type="NCBI Taxonomy" id="1126833"/>
    <lineage>
        <taxon>Bacteria</taxon>
        <taxon>Bacillati</taxon>
        <taxon>Bacillota</taxon>
        <taxon>Bacilli</taxon>
        <taxon>Bacillales</taxon>
        <taxon>Paenibacillaceae</taxon>
        <taxon>Paenibacillus</taxon>
    </lineage>
</organism>
<dbReference type="InterPro" id="IPR036291">
    <property type="entry name" value="NAD(P)-bd_dom_sf"/>
</dbReference>
<dbReference type="Proteomes" id="UP000032633">
    <property type="component" value="Chromosome"/>
</dbReference>
<dbReference type="STRING" id="1126833.VN24_14825"/>
<dbReference type="OrthoDB" id="9805416at2"/>
<dbReference type="KEGG" id="pbj:VN24_14825"/>
<evidence type="ECO:0000256" key="4">
    <source>
        <dbReference type="RuleBase" id="RU003719"/>
    </source>
</evidence>
<evidence type="ECO:0000256" key="1">
    <source>
        <dbReference type="ARBA" id="ARBA00005854"/>
    </source>
</evidence>
<dbReference type="InterPro" id="IPR006140">
    <property type="entry name" value="D-isomer_DH_NAD-bd"/>
</dbReference>
<accession>A0A0D5NKR4</accession>
<dbReference type="Pfam" id="PF02826">
    <property type="entry name" value="2-Hacid_dh_C"/>
    <property type="match status" value="1"/>
</dbReference>
<dbReference type="FunFam" id="3.40.50.720:FF:000363">
    <property type="entry name" value="D-isomer specific 2-hydroxyacid dehydrogenase"/>
    <property type="match status" value="1"/>
</dbReference>
<name>A0A0D5NKR4_9BACL</name>
<feature type="domain" description="D-isomer specific 2-hydroxyacid dehydrogenase NAD-binding" evidence="6">
    <location>
        <begin position="105"/>
        <end position="279"/>
    </location>
</feature>